<evidence type="ECO:0000313" key="4">
    <source>
        <dbReference type="EMBL" id="MFC4562925.1"/>
    </source>
</evidence>
<proteinExistence type="predicted"/>
<name>A0ABV9DVZ7_9ACTN</name>
<dbReference type="PROSITE" id="PS50977">
    <property type="entry name" value="HTH_TETR_2"/>
    <property type="match status" value="1"/>
</dbReference>
<gene>
    <name evidence="4" type="ORF">ACFO4E_13760</name>
</gene>
<evidence type="ECO:0000256" key="1">
    <source>
        <dbReference type="ARBA" id="ARBA00023125"/>
    </source>
</evidence>
<dbReference type="RefSeq" id="WP_378574527.1">
    <property type="nucleotide sequence ID" value="NZ_JBHSFQ010000011.1"/>
</dbReference>
<keyword evidence="1 2" id="KW-0238">DNA-binding</keyword>
<evidence type="ECO:0000313" key="5">
    <source>
        <dbReference type="Proteomes" id="UP001595923"/>
    </source>
</evidence>
<dbReference type="EMBL" id="JBHSFQ010000011">
    <property type="protein sequence ID" value="MFC4562925.1"/>
    <property type="molecule type" value="Genomic_DNA"/>
</dbReference>
<reference evidence="5" key="1">
    <citation type="journal article" date="2019" name="Int. J. Syst. Evol. Microbiol.">
        <title>The Global Catalogue of Microorganisms (GCM) 10K type strain sequencing project: providing services to taxonomists for standard genome sequencing and annotation.</title>
        <authorList>
            <consortium name="The Broad Institute Genomics Platform"/>
            <consortium name="The Broad Institute Genome Sequencing Center for Infectious Disease"/>
            <person name="Wu L."/>
            <person name="Ma J."/>
        </authorList>
    </citation>
    <scope>NUCLEOTIDE SEQUENCE [LARGE SCALE GENOMIC DNA]</scope>
    <source>
        <strain evidence="5">XZYJ18</strain>
    </source>
</reference>
<sequence length="213" mass="22738">MGVQAPVGVRSRSQNQRRKRIVQTAAALALRGGVEAMQMRAVAERAGVALGTLYRYFPSKMDLVVAVVTEELDLLENSISRRPPGDPTAAGRAVDVLMRATRGLMREPELADALVRSLILAEVKTELGARITDLLWRVAGRVPGAAPEDGAGAAGEPDRDAPGYVLVGSLASIWIFELLEILKGHRDLDQVRARLEIAAVPLLSGFEDAPAAG</sequence>
<dbReference type="PRINTS" id="PR00455">
    <property type="entry name" value="HTHTETR"/>
</dbReference>
<evidence type="ECO:0000256" key="2">
    <source>
        <dbReference type="PROSITE-ProRule" id="PRU00335"/>
    </source>
</evidence>
<dbReference type="Gene3D" id="1.10.357.10">
    <property type="entry name" value="Tetracycline Repressor, domain 2"/>
    <property type="match status" value="1"/>
</dbReference>
<evidence type="ECO:0000259" key="3">
    <source>
        <dbReference type="PROSITE" id="PS50977"/>
    </source>
</evidence>
<dbReference type="Proteomes" id="UP001595923">
    <property type="component" value="Unassembled WGS sequence"/>
</dbReference>
<feature type="domain" description="HTH tetR-type" evidence="3">
    <location>
        <begin position="15"/>
        <end position="75"/>
    </location>
</feature>
<comment type="caution">
    <text evidence="4">The sequence shown here is derived from an EMBL/GenBank/DDBJ whole genome shotgun (WGS) entry which is preliminary data.</text>
</comment>
<dbReference type="Pfam" id="PF00440">
    <property type="entry name" value="TetR_N"/>
    <property type="match status" value="1"/>
</dbReference>
<dbReference type="SUPFAM" id="SSF46689">
    <property type="entry name" value="Homeodomain-like"/>
    <property type="match status" value="1"/>
</dbReference>
<protein>
    <submittedName>
        <fullName evidence="4">TetR family transcriptional regulator</fullName>
    </submittedName>
</protein>
<accession>A0ABV9DVZ7</accession>
<dbReference type="InterPro" id="IPR009057">
    <property type="entry name" value="Homeodomain-like_sf"/>
</dbReference>
<dbReference type="InterPro" id="IPR050109">
    <property type="entry name" value="HTH-type_TetR-like_transc_reg"/>
</dbReference>
<organism evidence="4 5">
    <name type="scientific">Nocardiopsis mangrovi</name>
    <dbReference type="NCBI Taxonomy" id="1179818"/>
    <lineage>
        <taxon>Bacteria</taxon>
        <taxon>Bacillati</taxon>
        <taxon>Actinomycetota</taxon>
        <taxon>Actinomycetes</taxon>
        <taxon>Streptosporangiales</taxon>
        <taxon>Nocardiopsidaceae</taxon>
        <taxon>Nocardiopsis</taxon>
    </lineage>
</organism>
<dbReference type="PANTHER" id="PTHR30055">
    <property type="entry name" value="HTH-TYPE TRANSCRIPTIONAL REGULATOR RUTR"/>
    <property type="match status" value="1"/>
</dbReference>
<dbReference type="InterPro" id="IPR001647">
    <property type="entry name" value="HTH_TetR"/>
</dbReference>
<dbReference type="PANTHER" id="PTHR30055:SF242">
    <property type="entry name" value="HTH-TYPE TRANSCRIPTIONAL REPRESSOR KSTR"/>
    <property type="match status" value="1"/>
</dbReference>
<keyword evidence="5" id="KW-1185">Reference proteome</keyword>
<feature type="DNA-binding region" description="H-T-H motif" evidence="2">
    <location>
        <begin position="38"/>
        <end position="57"/>
    </location>
</feature>